<organism evidence="1 2">
    <name type="scientific">Aerolutibacter ruishenii</name>
    <dbReference type="NCBI Taxonomy" id="686800"/>
    <lineage>
        <taxon>Bacteria</taxon>
        <taxon>Pseudomonadati</taxon>
        <taxon>Pseudomonadota</taxon>
        <taxon>Gammaproteobacteria</taxon>
        <taxon>Lysobacterales</taxon>
        <taxon>Lysobacteraceae</taxon>
        <taxon>Aerolutibacter</taxon>
    </lineage>
</organism>
<evidence type="ECO:0000313" key="1">
    <source>
        <dbReference type="EMBL" id="TWI11983.1"/>
    </source>
</evidence>
<dbReference type="OrthoDB" id="6198893at2"/>
<keyword evidence="2" id="KW-1185">Reference proteome</keyword>
<dbReference type="Pfam" id="PF19866">
    <property type="entry name" value="DUF6339"/>
    <property type="match status" value="1"/>
</dbReference>
<gene>
    <name evidence="1" type="ORF">IP93_01264</name>
</gene>
<dbReference type="RefSeq" id="WP_144813388.1">
    <property type="nucleotide sequence ID" value="NZ_VLKP01000004.1"/>
</dbReference>
<reference evidence="1 2" key="1">
    <citation type="journal article" date="2015" name="Stand. Genomic Sci.">
        <title>Genomic Encyclopedia of Bacterial and Archaeal Type Strains, Phase III: the genomes of soil and plant-associated and newly described type strains.</title>
        <authorList>
            <person name="Whitman W.B."/>
            <person name="Woyke T."/>
            <person name="Klenk H.P."/>
            <person name="Zhou Y."/>
            <person name="Lilburn T.G."/>
            <person name="Beck B.J."/>
            <person name="De Vos P."/>
            <person name="Vandamme P."/>
            <person name="Eisen J.A."/>
            <person name="Garrity G."/>
            <person name="Hugenholtz P."/>
            <person name="Kyrpides N.C."/>
        </authorList>
    </citation>
    <scope>NUCLEOTIDE SEQUENCE [LARGE SCALE GENOMIC DNA]</scope>
    <source>
        <strain evidence="1 2">CGMCC 1.10136</strain>
    </source>
</reference>
<dbReference type="AlphaFoldDB" id="A0A562LWQ7"/>
<proteinExistence type="predicted"/>
<name>A0A562LWQ7_9GAMM</name>
<dbReference type="EMBL" id="VLKP01000004">
    <property type="protein sequence ID" value="TWI11983.1"/>
    <property type="molecule type" value="Genomic_DNA"/>
</dbReference>
<sequence>MSRLLYVGQQTADLLADSVDENLERYSSLGFDDLEASGDWRIPLSVHGDLALLNGLNPEKGQEAEVHNSMLVGRALANLTPSLARENRIWIRLSHVEALSFARARWLTGIHQETLAKAVRTHFFASTWTGCRDDHAISRLWWNHHIASKICSDEPEAVLSLILSRADLRANLVERSRVGTRLQLSRAIVSELRDNDALRSSEPQFRKFMKLLNAQGAGQYVEVWSEDKLKAFVSECAVYAWR</sequence>
<dbReference type="Proteomes" id="UP000316471">
    <property type="component" value="Unassembled WGS sequence"/>
</dbReference>
<dbReference type="InterPro" id="IPR045920">
    <property type="entry name" value="DUF6339"/>
</dbReference>
<protein>
    <submittedName>
        <fullName evidence="1">Uncharacterized protein</fullName>
    </submittedName>
</protein>
<comment type="caution">
    <text evidence="1">The sequence shown here is derived from an EMBL/GenBank/DDBJ whole genome shotgun (WGS) entry which is preliminary data.</text>
</comment>
<evidence type="ECO:0000313" key="2">
    <source>
        <dbReference type="Proteomes" id="UP000316471"/>
    </source>
</evidence>
<accession>A0A562LWQ7</accession>